<dbReference type="AlphaFoldDB" id="H2YGP0"/>
<evidence type="ECO:0000313" key="2">
    <source>
        <dbReference type="Ensembl" id="ENSCSAVP00000004489.1"/>
    </source>
</evidence>
<name>H2YGP0_CIOSA</name>
<sequence length="112" mass="12379">MFCAYKMKLKGMYTCVTRRVESDGAYEQNEPKILSGKKAQKPTKKRPKWQSLSKTSTTKNGSTNSDPESPSTPPPTIESPPPAVKSRLYGRKSKKASNSPPRSPTSIFDRSA</sequence>
<feature type="compositionally biased region" description="Pro residues" evidence="1">
    <location>
        <begin position="70"/>
        <end position="83"/>
    </location>
</feature>
<evidence type="ECO:0000313" key="3">
    <source>
        <dbReference type="Proteomes" id="UP000007875"/>
    </source>
</evidence>
<dbReference type="Ensembl" id="ENSCSAVT00000004555.1">
    <property type="protein sequence ID" value="ENSCSAVP00000004489.1"/>
    <property type="gene ID" value="ENSCSAVG00000002659.1"/>
</dbReference>
<dbReference type="HOGENOM" id="CLU_2151394_0_0_1"/>
<feature type="compositionally biased region" description="Polar residues" evidence="1">
    <location>
        <begin position="96"/>
        <end position="112"/>
    </location>
</feature>
<organism evidence="2 3">
    <name type="scientific">Ciona savignyi</name>
    <name type="common">Pacific transparent sea squirt</name>
    <dbReference type="NCBI Taxonomy" id="51511"/>
    <lineage>
        <taxon>Eukaryota</taxon>
        <taxon>Metazoa</taxon>
        <taxon>Chordata</taxon>
        <taxon>Tunicata</taxon>
        <taxon>Ascidiacea</taxon>
        <taxon>Phlebobranchia</taxon>
        <taxon>Cionidae</taxon>
        <taxon>Ciona</taxon>
    </lineage>
</organism>
<evidence type="ECO:0000256" key="1">
    <source>
        <dbReference type="SAM" id="MobiDB-lite"/>
    </source>
</evidence>
<reference evidence="2" key="3">
    <citation type="submission" date="2025-09" db="UniProtKB">
        <authorList>
            <consortium name="Ensembl"/>
        </authorList>
    </citation>
    <scope>IDENTIFICATION</scope>
</reference>
<feature type="region of interest" description="Disordered" evidence="1">
    <location>
        <begin position="23"/>
        <end position="112"/>
    </location>
</feature>
<dbReference type="Proteomes" id="UP000007875">
    <property type="component" value="Unassembled WGS sequence"/>
</dbReference>
<accession>H2YGP0</accession>
<proteinExistence type="predicted"/>
<feature type="compositionally biased region" description="Low complexity" evidence="1">
    <location>
        <begin position="53"/>
        <end position="69"/>
    </location>
</feature>
<feature type="compositionally biased region" description="Basic residues" evidence="1">
    <location>
        <begin position="38"/>
        <end position="48"/>
    </location>
</feature>
<protein>
    <submittedName>
        <fullName evidence="2">Uncharacterized protein</fullName>
    </submittedName>
</protein>
<keyword evidence="3" id="KW-1185">Reference proteome</keyword>
<reference evidence="3" key="1">
    <citation type="submission" date="2003-08" db="EMBL/GenBank/DDBJ databases">
        <authorList>
            <person name="Birren B."/>
            <person name="Nusbaum C."/>
            <person name="Abebe A."/>
            <person name="Abouelleil A."/>
            <person name="Adekoya E."/>
            <person name="Ait-zahra M."/>
            <person name="Allen N."/>
            <person name="Allen T."/>
            <person name="An P."/>
            <person name="Anderson M."/>
            <person name="Anderson S."/>
            <person name="Arachchi H."/>
            <person name="Armbruster J."/>
            <person name="Bachantsang P."/>
            <person name="Baldwin J."/>
            <person name="Barry A."/>
            <person name="Bayul T."/>
            <person name="Blitshsteyn B."/>
            <person name="Bloom T."/>
            <person name="Blye J."/>
            <person name="Boguslavskiy L."/>
            <person name="Borowsky M."/>
            <person name="Boukhgalter B."/>
            <person name="Brunache A."/>
            <person name="Butler J."/>
            <person name="Calixte N."/>
            <person name="Calvo S."/>
            <person name="Camarata J."/>
            <person name="Campo K."/>
            <person name="Chang J."/>
            <person name="Cheshatsang Y."/>
            <person name="Citroen M."/>
            <person name="Collymore A."/>
            <person name="Considine T."/>
            <person name="Cook A."/>
            <person name="Cooke P."/>
            <person name="Corum B."/>
            <person name="Cuomo C."/>
            <person name="David R."/>
            <person name="Dawoe T."/>
            <person name="Degray S."/>
            <person name="Dodge S."/>
            <person name="Dooley K."/>
            <person name="Dorje P."/>
            <person name="Dorjee K."/>
            <person name="Dorris L."/>
            <person name="Duffey N."/>
            <person name="Dupes A."/>
            <person name="Elkins T."/>
            <person name="Engels R."/>
            <person name="Erickson J."/>
            <person name="Farina A."/>
            <person name="Faro S."/>
            <person name="Ferreira P."/>
            <person name="Fischer H."/>
            <person name="Fitzgerald M."/>
            <person name="Foley K."/>
            <person name="Gage D."/>
            <person name="Galagan J."/>
            <person name="Gearin G."/>
            <person name="Gnerre S."/>
            <person name="Gnirke A."/>
            <person name="Goyette A."/>
            <person name="Graham J."/>
            <person name="Grandbois E."/>
            <person name="Gyaltsen K."/>
            <person name="Hafez N."/>
            <person name="Hagopian D."/>
            <person name="Hagos B."/>
            <person name="Hall J."/>
            <person name="Hatcher B."/>
            <person name="Heller A."/>
            <person name="Higgins H."/>
            <person name="Honan T."/>
            <person name="Horn A."/>
            <person name="Houde N."/>
            <person name="Hughes L."/>
            <person name="Hulme W."/>
            <person name="Husby E."/>
            <person name="Iliev I."/>
            <person name="Jaffe D."/>
            <person name="Jones C."/>
            <person name="Kamal M."/>
            <person name="Kamat A."/>
            <person name="Kamvysselis M."/>
            <person name="Karlsson E."/>
            <person name="Kells C."/>
            <person name="Kieu A."/>
            <person name="Kisner P."/>
            <person name="Kodira C."/>
            <person name="Kulbokas E."/>
            <person name="Labutti K."/>
            <person name="Lama D."/>
            <person name="Landers T."/>
            <person name="Leger J."/>
            <person name="Levine S."/>
            <person name="Lewis D."/>
            <person name="Lewis T."/>
            <person name="Lindblad-toh K."/>
            <person name="Liu X."/>
            <person name="Lokyitsang T."/>
            <person name="Lokyitsang Y."/>
            <person name="Lucien O."/>
            <person name="Lui A."/>
            <person name="Ma L.J."/>
            <person name="Mabbitt R."/>
            <person name="Macdonald J."/>
            <person name="Maclean C."/>
            <person name="Major J."/>
            <person name="Manning J."/>
            <person name="Marabella R."/>
            <person name="Maru K."/>
            <person name="Matthews C."/>
            <person name="Mauceli E."/>
            <person name="Mccarthy M."/>
            <person name="Mcdonough S."/>
            <person name="Mcghee T."/>
            <person name="Meldrim J."/>
            <person name="Meneus L."/>
            <person name="Mesirov J."/>
            <person name="Mihalev A."/>
            <person name="Mihova T."/>
            <person name="Mikkelsen T."/>
            <person name="Mlenga V."/>
            <person name="Moru K."/>
            <person name="Mozes J."/>
            <person name="Mulrain L."/>
            <person name="Munson G."/>
            <person name="Naylor J."/>
            <person name="Newes C."/>
            <person name="Nguyen C."/>
            <person name="Nguyen N."/>
            <person name="Nguyen T."/>
            <person name="Nicol R."/>
            <person name="Nielsen C."/>
            <person name="Nizzari M."/>
            <person name="Norbu C."/>
            <person name="Norbu N."/>
            <person name="O'donnell P."/>
            <person name="Okoawo O."/>
            <person name="O'leary S."/>
            <person name="Omotosho B."/>
            <person name="O'neill K."/>
            <person name="Osman S."/>
            <person name="Parker S."/>
            <person name="Perrin D."/>
            <person name="Phunkhang P."/>
            <person name="Piqani B."/>
            <person name="Purcell S."/>
            <person name="Rachupka T."/>
            <person name="Ramasamy U."/>
            <person name="Rameau R."/>
            <person name="Ray V."/>
            <person name="Raymond C."/>
            <person name="Retta R."/>
            <person name="Richardson S."/>
            <person name="Rise C."/>
            <person name="Rodriguez J."/>
            <person name="Rogers J."/>
            <person name="Rogov P."/>
            <person name="Rutman M."/>
            <person name="Schupbach R."/>
            <person name="Seaman C."/>
            <person name="Settipalli S."/>
            <person name="Sharpe T."/>
            <person name="Sheridan J."/>
            <person name="Sherpa N."/>
            <person name="Shi J."/>
            <person name="Smirnov S."/>
            <person name="Smith C."/>
            <person name="Sougnez C."/>
            <person name="Spencer B."/>
            <person name="Stalker J."/>
            <person name="Stange-thomann N."/>
            <person name="Stavropoulos S."/>
            <person name="Stetson K."/>
            <person name="Stone C."/>
            <person name="Stone S."/>
            <person name="Stubbs M."/>
            <person name="Talamas J."/>
            <person name="Tchuinga P."/>
            <person name="Tenzing P."/>
            <person name="Tesfaye S."/>
            <person name="Theodore J."/>
            <person name="Thoulutsang Y."/>
            <person name="Topham K."/>
            <person name="Towey S."/>
            <person name="Tsamla T."/>
            <person name="Tsomo N."/>
            <person name="Vallee D."/>
            <person name="Vassiliev H."/>
            <person name="Venkataraman V."/>
            <person name="Vinson J."/>
            <person name="Vo A."/>
            <person name="Wade C."/>
            <person name="Wang S."/>
            <person name="Wangchuk T."/>
            <person name="Wangdi T."/>
            <person name="Whittaker C."/>
            <person name="Wilkinson J."/>
            <person name="Wu Y."/>
            <person name="Wyman D."/>
            <person name="Yadav S."/>
            <person name="Yang S."/>
            <person name="Yang X."/>
            <person name="Yeager S."/>
            <person name="Yee E."/>
            <person name="Young G."/>
            <person name="Zainoun J."/>
            <person name="Zembeck L."/>
            <person name="Zimmer A."/>
            <person name="Zody M."/>
            <person name="Lander E."/>
        </authorList>
    </citation>
    <scope>NUCLEOTIDE SEQUENCE [LARGE SCALE GENOMIC DNA]</scope>
</reference>
<reference evidence="2" key="2">
    <citation type="submission" date="2025-08" db="UniProtKB">
        <authorList>
            <consortium name="Ensembl"/>
        </authorList>
    </citation>
    <scope>IDENTIFICATION</scope>
</reference>